<sequence length="157" mass="18138">MKKLSTYLLVAFMVMFWIFRIVLAFTNSIGIDMGFRIANINIEVILLFVNLVLILLVAKRKMIGAIAYLLVNVWYFGPTMLAAFTTLSEGSADIYTIDAILEGFIGIILAVAILFDLLLDRNRKEHPKDKKTDWFYKGEQYDRKLDERADKNNYRTL</sequence>
<evidence type="ECO:0000313" key="3">
    <source>
        <dbReference type="Proteomes" id="UP000824093"/>
    </source>
</evidence>
<reference evidence="2" key="2">
    <citation type="journal article" date="2021" name="PeerJ">
        <title>Extensive microbial diversity within the chicken gut microbiome revealed by metagenomics and culture.</title>
        <authorList>
            <person name="Gilroy R."/>
            <person name="Ravi A."/>
            <person name="Getino M."/>
            <person name="Pursley I."/>
            <person name="Horton D.L."/>
            <person name="Alikhan N.F."/>
            <person name="Baker D."/>
            <person name="Gharbi K."/>
            <person name="Hall N."/>
            <person name="Watson M."/>
            <person name="Adriaenssens E.M."/>
            <person name="Foster-Nyarko E."/>
            <person name="Jarju S."/>
            <person name="Secka A."/>
            <person name="Antonio M."/>
            <person name="Oren A."/>
            <person name="Chaudhuri R.R."/>
            <person name="La Ragione R."/>
            <person name="Hildebrand F."/>
            <person name="Pallen M.J."/>
        </authorList>
    </citation>
    <scope>NUCLEOTIDE SEQUENCE</scope>
    <source>
        <strain evidence="2">CHK195-15760</strain>
    </source>
</reference>
<evidence type="ECO:0000313" key="2">
    <source>
        <dbReference type="EMBL" id="HIU52293.1"/>
    </source>
</evidence>
<dbReference type="AlphaFoldDB" id="A0A9D1M2A4"/>
<feature type="transmembrane region" description="Helical" evidence="1">
    <location>
        <begin position="99"/>
        <end position="119"/>
    </location>
</feature>
<feature type="transmembrane region" description="Helical" evidence="1">
    <location>
        <begin position="7"/>
        <end position="25"/>
    </location>
</feature>
<keyword evidence="1" id="KW-0812">Transmembrane</keyword>
<comment type="caution">
    <text evidence="2">The sequence shown here is derived from an EMBL/GenBank/DDBJ whole genome shotgun (WGS) entry which is preliminary data.</text>
</comment>
<proteinExistence type="predicted"/>
<dbReference type="Proteomes" id="UP000824093">
    <property type="component" value="Unassembled WGS sequence"/>
</dbReference>
<dbReference type="EMBL" id="DVNH01000050">
    <property type="protein sequence ID" value="HIU52293.1"/>
    <property type="molecule type" value="Genomic_DNA"/>
</dbReference>
<evidence type="ECO:0000256" key="1">
    <source>
        <dbReference type="SAM" id="Phobius"/>
    </source>
</evidence>
<name>A0A9D1M2A4_9FIRM</name>
<protein>
    <submittedName>
        <fullName evidence="2">Uncharacterized protein</fullName>
    </submittedName>
</protein>
<reference evidence="2" key="1">
    <citation type="submission" date="2020-10" db="EMBL/GenBank/DDBJ databases">
        <authorList>
            <person name="Gilroy R."/>
        </authorList>
    </citation>
    <scope>NUCLEOTIDE SEQUENCE</scope>
    <source>
        <strain evidence="2">CHK195-15760</strain>
    </source>
</reference>
<feature type="transmembrane region" description="Helical" evidence="1">
    <location>
        <begin position="65"/>
        <end position="87"/>
    </location>
</feature>
<organism evidence="2 3">
    <name type="scientific">Candidatus Merdicola faecigallinarum</name>
    <dbReference type="NCBI Taxonomy" id="2840862"/>
    <lineage>
        <taxon>Bacteria</taxon>
        <taxon>Bacillati</taxon>
        <taxon>Bacillota</taxon>
        <taxon>Clostridia</taxon>
        <taxon>Candidatus Merdicola</taxon>
    </lineage>
</organism>
<keyword evidence="1" id="KW-1133">Transmembrane helix</keyword>
<gene>
    <name evidence="2" type="ORF">IAB70_06765</name>
</gene>
<feature type="transmembrane region" description="Helical" evidence="1">
    <location>
        <begin position="37"/>
        <end position="58"/>
    </location>
</feature>
<keyword evidence="1" id="KW-0472">Membrane</keyword>
<accession>A0A9D1M2A4</accession>